<comment type="caution">
    <text evidence="3">The sequence shown here is derived from an EMBL/GenBank/DDBJ whole genome shotgun (WGS) entry which is preliminary data.</text>
</comment>
<dbReference type="GO" id="GO:0003677">
    <property type="term" value="F:DNA binding"/>
    <property type="evidence" value="ECO:0007669"/>
    <property type="project" value="TreeGrafter"/>
</dbReference>
<accession>A0A8H3I223</accession>
<dbReference type="PANTHER" id="PTHR23389">
    <property type="entry name" value="CHROMOSOME TRANSMISSION FIDELITY FACTOR 18"/>
    <property type="match status" value="1"/>
</dbReference>
<dbReference type="GO" id="GO:0005524">
    <property type="term" value="F:ATP binding"/>
    <property type="evidence" value="ECO:0007669"/>
    <property type="project" value="InterPro"/>
</dbReference>
<evidence type="ECO:0000259" key="2">
    <source>
        <dbReference type="SMART" id="SM00382"/>
    </source>
</evidence>
<feature type="compositionally biased region" description="Acidic residues" evidence="1">
    <location>
        <begin position="83"/>
        <end position="92"/>
    </location>
</feature>
<dbReference type="SMART" id="SM00382">
    <property type="entry name" value="AAA"/>
    <property type="match status" value="1"/>
</dbReference>
<name>A0A8H3I223_9LECA</name>
<feature type="region of interest" description="Disordered" evidence="1">
    <location>
        <begin position="193"/>
        <end position="221"/>
    </location>
</feature>
<feature type="region of interest" description="Disordered" evidence="1">
    <location>
        <begin position="71"/>
        <end position="107"/>
    </location>
</feature>
<dbReference type="Gene3D" id="3.40.50.300">
    <property type="entry name" value="P-loop containing nucleotide triphosphate hydrolases"/>
    <property type="match status" value="1"/>
</dbReference>
<dbReference type="EMBL" id="CAJPDT010000009">
    <property type="protein sequence ID" value="CAF9912052.1"/>
    <property type="molecule type" value="Genomic_DNA"/>
</dbReference>
<dbReference type="InterPro" id="IPR027417">
    <property type="entry name" value="P-loop_NTPase"/>
</dbReference>
<evidence type="ECO:0000256" key="1">
    <source>
        <dbReference type="SAM" id="MobiDB-lite"/>
    </source>
</evidence>
<dbReference type="Pfam" id="PF00004">
    <property type="entry name" value="AAA"/>
    <property type="match status" value="1"/>
</dbReference>
<dbReference type="InterPro" id="IPR003593">
    <property type="entry name" value="AAA+_ATPase"/>
</dbReference>
<organism evidence="3 4">
    <name type="scientific">Imshaugia aleurites</name>
    <dbReference type="NCBI Taxonomy" id="172621"/>
    <lineage>
        <taxon>Eukaryota</taxon>
        <taxon>Fungi</taxon>
        <taxon>Dikarya</taxon>
        <taxon>Ascomycota</taxon>
        <taxon>Pezizomycotina</taxon>
        <taxon>Lecanoromycetes</taxon>
        <taxon>OSLEUM clade</taxon>
        <taxon>Lecanoromycetidae</taxon>
        <taxon>Lecanorales</taxon>
        <taxon>Lecanorineae</taxon>
        <taxon>Parmeliaceae</taxon>
        <taxon>Imshaugia</taxon>
    </lineage>
</organism>
<keyword evidence="4" id="KW-1185">Reference proteome</keyword>
<dbReference type="OrthoDB" id="2195431at2759"/>
<dbReference type="Proteomes" id="UP000664534">
    <property type="component" value="Unassembled WGS sequence"/>
</dbReference>
<dbReference type="GO" id="GO:0005634">
    <property type="term" value="C:nucleus"/>
    <property type="evidence" value="ECO:0007669"/>
    <property type="project" value="TreeGrafter"/>
</dbReference>
<reference evidence="3" key="1">
    <citation type="submission" date="2021-03" db="EMBL/GenBank/DDBJ databases">
        <authorList>
            <person name="Tagirdzhanova G."/>
        </authorList>
    </citation>
    <scope>NUCLEOTIDE SEQUENCE</scope>
</reference>
<dbReference type="GO" id="GO:0016887">
    <property type="term" value="F:ATP hydrolysis activity"/>
    <property type="evidence" value="ECO:0007669"/>
    <property type="project" value="InterPro"/>
</dbReference>
<feature type="region of interest" description="Disordered" evidence="1">
    <location>
        <begin position="917"/>
        <end position="939"/>
    </location>
</feature>
<sequence>MSLLSSPVIYPPSSSPPSRYQKRKRQHELQTPLQVKRKALSVRDEISARVDFEAFALDELRTAPIEAPVLDNVASSPRGPFANDDDDVDDESTTNHGGMLGLSGNGNARTTHMASTFEFTLTRSDNIWQQHSSYRAPQAETSSGKIFRLHSRKARAPNPYEQLVTEQSTTAPGRATKSYYGVDVHKLLDEAAKDAKKEKHEDSDAPRPSIEAPMPQKLSKNGRTMLWTEKYRARKFTDLVGDERTHRDVLRWLKGWDPIVFPGTRKAKLKTKFTETETEPRQQRKILLLTGPPGLGKTTLAHVCARQAGYEVVEINASDERSRDVVKGRIKDCVGTENVKGINTKDASGTTRKAGRPVCVIVDEVDGVVGGSSGGGEGGFIKALIDLITLDQKNSNVLGPASANLARSKKKGNRFRLLRPMVLICNDVYHPALRPLRASTMAEIIHVRKPPLDKIVARLKSVFDNEGVACDGDGVRRLCEATWGVSDRRVSRTNSIGTGEGDMRGILVVGEWVAAKMRASTGKTARLTKKWVEEHMLDNLSHDGGGARGLGRGGAKEVVERVFLDGAGFPKVAFTAPNQACRVQNGDSLSDIAKHTAISQLRDIVDTCGESDRIVTDCFTAYPSQSFQDDTFLSKPNAAYEWLHFHDRLSSKVYGGQDWELGPYLSQSVLGFHHLFASPAKCSWANDQRRQDGEDEEPLPFSGPRADYLASEAMKQNKAVLLGLQSSLSSQLLRSFRSVEDISTDLLPNLVRMLAPDVKPIIVGGSGDQRGVVSVRKEGERGMIQRAVGVMSAVGVTLERARVEISQSGISSHIYRMEPPLDSLATFETACQDGSTTAPARYAIRQALDQEYHKYLLRQRSDARQARYKAGGNLGSEADLGTEVKENASAEEDRVSLKPVAVKRDFFGRIIDVALPTARGHSSQGESEDPPNPKLDEKGKERKVWISFHEGFSNAVRKPITLDELMRGF</sequence>
<dbReference type="PANTHER" id="PTHR23389:SF3">
    <property type="entry name" value="CHROMOSOME TRANSMISSION FIDELITY PROTEIN 18 HOMOLOG"/>
    <property type="match status" value="1"/>
</dbReference>
<gene>
    <name evidence="3" type="ORF">IMSHALPRED_010689</name>
</gene>
<proteinExistence type="predicted"/>
<feature type="region of interest" description="Disordered" evidence="1">
    <location>
        <begin position="1"/>
        <end position="31"/>
    </location>
</feature>
<evidence type="ECO:0000313" key="4">
    <source>
        <dbReference type="Proteomes" id="UP000664534"/>
    </source>
</evidence>
<dbReference type="SUPFAM" id="SSF52540">
    <property type="entry name" value="P-loop containing nucleoside triphosphate hydrolases"/>
    <property type="match status" value="1"/>
</dbReference>
<dbReference type="InterPro" id="IPR003959">
    <property type="entry name" value="ATPase_AAA_core"/>
</dbReference>
<evidence type="ECO:0000313" key="3">
    <source>
        <dbReference type="EMBL" id="CAF9912052.1"/>
    </source>
</evidence>
<feature type="domain" description="AAA+ ATPase" evidence="2">
    <location>
        <begin position="283"/>
        <end position="451"/>
    </location>
</feature>
<dbReference type="AlphaFoldDB" id="A0A8H3I223"/>
<feature type="compositionally biased region" description="Basic and acidic residues" evidence="1">
    <location>
        <begin position="193"/>
        <end position="205"/>
    </location>
</feature>
<dbReference type="CDD" id="cd00009">
    <property type="entry name" value="AAA"/>
    <property type="match status" value="1"/>
</dbReference>
<protein>
    <recommendedName>
        <fullName evidence="2">AAA+ ATPase domain-containing protein</fullName>
    </recommendedName>
</protein>